<dbReference type="Proteomes" id="UP001597097">
    <property type="component" value="Unassembled WGS sequence"/>
</dbReference>
<dbReference type="EMBL" id="JBHUCM010000067">
    <property type="protein sequence ID" value="MFD1546521.1"/>
    <property type="molecule type" value="Genomic_DNA"/>
</dbReference>
<dbReference type="RefSeq" id="WP_219527600.1">
    <property type="nucleotide sequence ID" value="NZ_JAHKRM010000002.1"/>
</dbReference>
<evidence type="ECO:0000313" key="3">
    <source>
        <dbReference type="Proteomes" id="UP001597097"/>
    </source>
</evidence>
<reference evidence="3" key="1">
    <citation type="journal article" date="2019" name="Int. J. Syst. Evol. Microbiol.">
        <title>The Global Catalogue of Microorganisms (GCM) 10K type strain sequencing project: providing services to taxonomists for standard genome sequencing and annotation.</title>
        <authorList>
            <consortium name="The Broad Institute Genomics Platform"/>
            <consortium name="The Broad Institute Genome Sequencing Center for Infectious Disease"/>
            <person name="Wu L."/>
            <person name="Ma J."/>
        </authorList>
    </citation>
    <scope>NUCLEOTIDE SEQUENCE [LARGE SCALE GENOMIC DNA]</scope>
    <source>
        <strain evidence="3">CGMCC 1.15399</strain>
    </source>
</reference>
<proteinExistence type="predicted"/>
<accession>A0ABW4GVZ1</accession>
<organism evidence="2 3">
    <name type="scientific">Nonomuraea guangzhouensis</name>
    <dbReference type="NCBI Taxonomy" id="1291555"/>
    <lineage>
        <taxon>Bacteria</taxon>
        <taxon>Bacillati</taxon>
        <taxon>Actinomycetota</taxon>
        <taxon>Actinomycetes</taxon>
        <taxon>Streptosporangiales</taxon>
        <taxon>Streptosporangiaceae</taxon>
        <taxon>Nonomuraea</taxon>
    </lineage>
</organism>
<keyword evidence="3" id="KW-1185">Reference proteome</keyword>
<dbReference type="InterPro" id="IPR002575">
    <property type="entry name" value="Aminoglycoside_PTrfase"/>
</dbReference>
<comment type="caution">
    <text evidence="2">The sequence shown here is derived from an EMBL/GenBank/DDBJ whole genome shotgun (WGS) entry which is preliminary data.</text>
</comment>
<evidence type="ECO:0000259" key="1">
    <source>
        <dbReference type="Pfam" id="PF01636"/>
    </source>
</evidence>
<sequence length="296" mass="32356">MTRQQWEDLPVSVRERVELECGGPVIKAEPAGEGVMPGIAARLQTANHSVFIKAVEAAGIAAKAHRTESWAASVLPDEAPAPHLLWRGQQDGWLVTVFEYINDNSRHVDLTPGSPDLPAVLDTVSLLGALLTPCPRGGAPVIDNILPLLAKDSHLRDKGIPADRDLYDTAIERFEPSDLRGNTLLHYDLGSSNMLISQGSVYVIDWSYAARGAAWIDAAMLAPRLVEAGHTPPEVDELLSRVPSWTSAPPDAVIGLAALWTRFRIYKARYGPEEMREFRARAAVAGKTWLAYRQSL</sequence>
<protein>
    <submittedName>
        <fullName evidence="2">Phosphotransferase family protein</fullName>
    </submittedName>
</protein>
<gene>
    <name evidence="2" type="ORF">ACFSJ0_56460</name>
</gene>
<dbReference type="Pfam" id="PF01636">
    <property type="entry name" value="APH"/>
    <property type="match status" value="1"/>
</dbReference>
<name>A0ABW4GVZ1_9ACTN</name>
<feature type="domain" description="Aminoglycoside phosphotransferase" evidence="1">
    <location>
        <begin position="63"/>
        <end position="228"/>
    </location>
</feature>
<evidence type="ECO:0000313" key="2">
    <source>
        <dbReference type="EMBL" id="MFD1546521.1"/>
    </source>
</evidence>